<dbReference type="EMBL" id="SDPQ02000003">
    <property type="protein sequence ID" value="KAA1395453.1"/>
    <property type="molecule type" value="Genomic_DNA"/>
</dbReference>
<keyword evidence="4" id="KW-1185">Reference proteome</keyword>
<dbReference type="AlphaFoldDB" id="A0A5M4FAP2"/>
<sequence length="199" mass="21137">MKSLPRSVVVLVMIGLTLAGCGGGSSDGKASPKATAASKATAPSVKPADGKRMSGTGYSVAVPKGWGNPSQQIPGTEQTDLFAADLGDHDGFSSNFNVVRKAGVGTPDLDVLEEQLPDQLPKTQFTSVDVRDRSTIDGEQAMHISFDQTVDANKSVGEQYYVFHDDQIFVVTFSYGTNTSTAERVDTAESILASWKWDS</sequence>
<dbReference type="Gene3D" id="3.40.1000.10">
    <property type="entry name" value="Mog1/PsbP, alpha/beta/alpha sandwich"/>
    <property type="match status" value="1"/>
</dbReference>
<protein>
    <recommendedName>
        <fullName evidence="5">DUF1795 domain-containing protein</fullName>
    </recommendedName>
</protein>
<reference evidence="3" key="1">
    <citation type="submission" date="2019-09" db="EMBL/GenBank/DDBJ databases">
        <authorList>
            <person name="Li J."/>
        </authorList>
    </citation>
    <scope>NUCLEOTIDE SEQUENCE [LARGE SCALE GENOMIC DNA]</scope>
    <source>
        <strain evidence="3">JCM 14732</strain>
    </source>
</reference>
<evidence type="ECO:0000256" key="2">
    <source>
        <dbReference type="SAM" id="SignalP"/>
    </source>
</evidence>
<dbReference type="RefSeq" id="WP_149690118.1">
    <property type="nucleotide sequence ID" value="NZ_SDPQ02000003.1"/>
</dbReference>
<dbReference type="OrthoDB" id="3748104at2"/>
<name>A0A5M4FAP2_9ACTN</name>
<comment type="caution">
    <text evidence="3">The sequence shown here is derived from an EMBL/GenBank/DDBJ whole genome shotgun (WGS) entry which is preliminary data.</text>
</comment>
<gene>
    <name evidence="3" type="ORF">ESP70_014950</name>
</gene>
<evidence type="ECO:0000313" key="4">
    <source>
        <dbReference type="Proteomes" id="UP000380867"/>
    </source>
</evidence>
<evidence type="ECO:0000256" key="1">
    <source>
        <dbReference type="SAM" id="MobiDB-lite"/>
    </source>
</evidence>
<dbReference type="Proteomes" id="UP000380867">
    <property type="component" value="Unassembled WGS sequence"/>
</dbReference>
<feature type="compositionally biased region" description="Low complexity" evidence="1">
    <location>
        <begin position="29"/>
        <end position="47"/>
    </location>
</feature>
<dbReference type="PROSITE" id="PS51257">
    <property type="entry name" value="PROKAR_LIPOPROTEIN"/>
    <property type="match status" value="1"/>
</dbReference>
<feature type="signal peptide" evidence="2">
    <location>
        <begin position="1"/>
        <end position="19"/>
    </location>
</feature>
<feature type="chain" id="PRO_5038743814" description="DUF1795 domain-containing protein" evidence="2">
    <location>
        <begin position="20"/>
        <end position="199"/>
    </location>
</feature>
<proteinExistence type="predicted"/>
<feature type="region of interest" description="Disordered" evidence="1">
    <location>
        <begin position="23"/>
        <end position="56"/>
    </location>
</feature>
<accession>A0A5M4FAP2</accession>
<organism evidence="3 4">
    <name type="scientific">Aeromicrobium ginsengisoli</name>
    <dbReference type="NCBI Taxonomy" id="363867"/>
    <lineage>
        <taxon>Bacteria</taxon>
        <taxon>Bacillati</taxon>
        <taxon>Actinomycetota</taxon>
        <taxon>Actinomycetes</taxon>
        <taxon>Propionibacteriales</taxon>
        <taxon>Nocardioidaceae</taxon>
        <taxon>Aeromicrobium</taxon>
    </lineage>
</organism>
<evidence type="ECO:0008006" key="5">
    <source>
        <dbReference type="Google" id="ProtNLM"/>
    </source>
</evidence>
<evidence type="ECO:0000313" key="3">
    <source>
        <dbReference type="EMBL" id="KAA1395453.1"/>
    </source>
</evidence>
<keyword evidence="2" id="KW-0732">Signal</keyword>